<sequence>MEEIERLFPQLLPTQKIEALHILKVYGEAIALNYIRAVLKPTGERVPQSKTTIITRKK</sequence>
<dbReference type="EMBL" id="LR882963">
    <property type="protein sequence ID" value="CAD5961499.1"/>
    <property type="molecule type" value="Genomic_DNA"/>
</dbReference>
<dbReference type="EMBL" id="LR882963">
    <property type="protein sequence ID" value="CAD5961032.1"/>
    <property type="molecule type" value="Genomic_DNA"/>
</dbReference>
<protein>
    <submittedName>
        <fullName evidence="2">Uncharacterized protein</fullName>
    </submittedName>
</protein>
<dbReference type="AlphaFoldDB" id="A0AAD1Q5J6"/>
<evidence type="ECO:0000313" key="3">
    <source>
        <dbReference type="Proteomes" id="UP001153761"/>
    </source>
</evidence>
<accession>A0AAD1Q5J6</accession>
<reference evidence="2" key="1">
    <citation type="submission" date="2020-09" db="EMBL/GenBank/DDBJ databases">
        <authorList>
            <person name="Blom J."/>
        </authorList>
    </citation>
    <scope>NUCLEOTIDE SEQUENCE</scope>
    <source>
        <strain evidence="2">No.66</strain>
    </source>
</reference>
<name>A0AAD1Q5J6_PLAAG</name>
<organism evidence="2 3">
    <name type="scientific">Planktothrix agardhii</name>
    <name type="common">Oscillatoria agardhii</name>
    <dbReference type="NCBI Taxonomy" id="1160"/>
    <lineage>
        <taxon>Bacteria</taxon>
        <taxon>Bacillati</taxon>
        <taxon>Cyanobacteriota</taxon>
        <taxon>Cyanophyceae</taxon>
        <taxon>Oscillatoriophycideae</taxon>
        <taxon>Oscillatoriales</taxon>
        <taxon>Microcoleaceae</taxon>
        <taxon>Planktothrix</taxon>
    </lineage>
</organism>
<proteinExistence type="predicted"/>
<dbReference type="Proteomes" id="UP001153761">
    <property type="component" value="Chromosome"/>
</dbReference>
<evidence type="ECO:0000313" key="1">
    <source>
        <dbReference type="EMBL" id="CAD5961032.1"/>
    </source>
</evidence>
<evidence type="ECO:0000313" key="2">
    <source>
        <dbReference type="EMBL" id="CAD5961499.1"/>
    </source>
</evidence>
<gene>
    <name evidence="1" type="ORF">PANO66_03286</name>
    <name evidence="2" type="ORF">PANO66_03317</name>
</gene>